<accession>A0A9N8DUT8</accession>
<name>A0A9N8DUT8_9STRA</name>
<organism evidence="1 2">
    <name type="scientific">Seminavis robusta</name>
    <dbReference type="NCBI Taxonomy" id="568900"/>
    <lineage>
        <taxon>Eukaryota</taxon>
        <taxon>Sar</taxon>
        <taxon>Stramenopiles</taxon>
        <taxon>Ochrophyta</taxon>
        <taxon>Bacillariophyta</taxon>
        <taxon>Bacillariophyceae</taxon>
        <taxon>Bacillariophycidae</taxon>
        <taxon>Naviculales</taxon>
        <taxon>Naviculaceae</taxon>
        <taxon>Seminavis</taxon>
    </lineage>
</organism>
<reference evidence="1" key="1">
    <citation type="submission" date="2020-06" db="EMBL/GenBank/DDBJ databases">
        <authorList>
            <consortium name="Plant Systems Biology data submission"/>
        </authorList>
    </citation>
    <scope>NUCLEOTIDE SEQUENCE</scope>
    <source>
        <strain evidence="1">D6</strain>
    </source>
</reference>
<dbReference type="SUPFAM" id="SSF51182">
    <property type="entry name" value="RmlC-like cupins"/>
    <property type="match status" value="1"/>
</dbReference>
<evidence type="ECO:0000313" key="2">
    <source>
        <dbReference type="Proteomes" id="UP001153069"/>
    </source>
</evidence>
<protein>
    <submittedName>
        <fullName evidence="1">Uncharacterized protein</fullName>
    </submittedName>
</protein>
<evidence type="ECO:0000313" key="1">
    <source>
        <dbReference type="EMBL" id="CAB9506359.1"/>
    </source>
</evidence>
<dbReference type="InterPro" id="IPR011051">
    <property type="entry name" value="RmlC_Cupin_sf"/>
</dbReference>
<sequence>MHRSDASHFYWLLVHRSDGEDTTTSTLSVTRDDPHKDKHTLQACFRLSRLTQNAATSTNTTTGTEMEEQPDATTKIGTSILYQDTLLRIWEFRLAPQAKCPFHRHDRPYCFLNLTESWTQELDTNGQPVKAPPRRQAHRQCTFVSKEHLSSHAVQNVGNDTFLQFIAEFLTI</sequence>
<dbReference type="AlphaFoldDB" id="A0A9N8DUT8"/>
<gene>
    <name evidence="1" type="ORF">SEMRO_264_G102540.1</name>
</gene>
<dbReference type="OrthoDB" id="421822at2759"/>
<comment type="caution">
    <text evidence="1">The sequence shown here is derived from an EMBL/GenBank/DDBJ whole genome shotgun (WGS) entry which is preliminary data.</text>
</comment>
<dbReference type="Gene3D" id="2.60.120.10">
    <property type="entry name" value="Jelly Rolls"/>
    <property type="match status" value="1"/>
</dbReference>
<dbReference type="EMBL" id="CAICTM010000263">
    <property type="protein sequence ID" value="CAB9506359.1"/>
    <property type="molecule type" value="Genomic_DNA"/>
</dbReference>
<keyword evidence="2" id="KW-1185">Reference proteome</keyword>
<dbReference type="InterPro" id="IPR014710">
    <property type="entry name" value="RmlC-like_jellyroll"/>
</dbReference>
<proteinExistence type="predicted"/>
<dbReference type="Proteomes" id="UP001153069">
    <property type="component" value="Unassembled WGS sequence"/>
</dbReference>